<evidence type="ECO:0000313" key="3">
    <source>
        <dbReference type="Proteomes" id="UP001322277"/>
    </source>
</evidence>
<accession>A0AAX4ITP7</accession>
<proteinExistence type="predicted"/>
<evidence type="ECO:0000256" key="1">
    <source>
        <dbReference type="SAM" id="Phobius"/>
    </source>
</evidence>
<keyword evidence="1" id="KW-1133">Transmembrane helix</keyword>
<feature type="transmembrane region" description="Helical" evidence="1">
    <location>
        <begin position="450"/>
        <end position="469"/>
    </location>
</feature>
<feature type="transmembrane region" description="Helical" evidence="1">
    <location>
        <begin position="521"/>
        <end position="543"/>
    </location>
</feature>
<evidence type="ECO:0008006" key="4">
    <source>
        <dbReference type="Google" id="ProtNLM"/>
    </source>
</evidence>
<dbReference type="Proteomes" id="UP001322277">
    <property type="component" value="Chromosome 7"/>
</dbReference>
<feature type="transmembrane region" description="Helical" evidence="1">
    <location>
        <begin position="282"/>
        <end position="307"/>
    </location>
</feature>
<dbReference type="RefSeq" id="XP_062783653.1">
    <property type="nucleotide sequence ID" value="XM_062927602.1"/>
</dbReference>
<evidence type="ECO:0000313" key="2">
    <source>
        <dbReference type="EMBL" id="WQF86432.1"/>
    </source>
</evidence>
<gene>
    <name evidence="2" type="ORF">CDEST_11446</name>
</gene>
<sequence>MSTIGALDVSRILNTLSRLGLGTCTSVSGKCHSIYLAGPKHKPDTACRDHFLGDRRVVRAGTTPIRPIAEKSKLLSQLMTMDQFPAAPVFQTEIIPSYTGRIILPPETRLADAWRYVVGLRDPSTNRRTLSKRAFAYGMFLLFGYSAGIVITARTIGEGEPKRVTEMDLSLLAFTYATITVVLTTATDAAGPHFWWTMKWAAAQKADLSVKDIRRILRSDSALSASKSLLIGALRAKLAAVFYLSLRLGPPFGFSLLFGGYTVKCKEEGARYPWVFIARTNLGLLLCGGSLAVGVPIVCSIILLLYARKTDSVPRSMLAVAISLSNVIQPLQRRGTMAPSKAVVKRLDSTQRFKAVRCNMNGQFVLEFAPCEPLIQPSPDAAAEGSALDLSTEHNGSFLLSHTKRLAPPMAGSLLLAIGIQVWLQTVNIRSPDDANICLPMDQIFGYPRARIGLSILVTFYGIAIAAAYEQMMQIYRWSVVHRNPVNFLWLENVFQGHFLLSYWCFHHLPILGGRAFTTGLLGTVVARLCVGFITPLALLIGWDSSTQATTYRNAVFAMTWVTFGVMVLSSVVVLASTRKYYVPEDDPIVTAVVMQDLVELLRETIGTVRTEKMKIGSVQVHGVEATPTQDSLSRVSVRQEVEAFKAGWYI</sequence>
<name>A0AAX4ITP7_9PEZI</name>
<dbReference type="GeneID" id="87947946"/>
<dbReference type="AlphaFoldDB" id="A0AAX4ITP7"/>
<keyword evidence="1" id="KW-0812">Transmembrane</keyword>
<keyword evidence="1" id="KW-0472">Membrane</keyword>
<dbReference type="KEGG" id="cdet:87947946"/>
<keyword evidence="3" id="KW-1185">Reference proteome</keyword>
<feature type="transmembrane region" description="Helical" evidence="1">
    <location>
        <begin position="555"/>
        <end position="576"/>
    </location>
</feature>
<feature type="transmembrane region" description="Helical" evidence="1">
    <location>
        <begin position="169"/>
        <end position="190"/>
    </location>
</feature>
<protein>
    <recommendedName>
        <fullName evidence="4">Integral membrane protein</fullName>
    </recommendedName>
</protein>
<dbReference type="EMBL" id="CP137311">
    <property type="protein sequence ID" value="WQF86432.1"/>
    <property type="molecule type" value="Genomic_DNA"/>
</dbReference>
<organism evidence="2 3">
    <name type="scientific">Colletotrichum destructivum</name>
    <dbReference type="NCBI Taxonomy" id="34406"/>
    <lineage>
        <taxon>Eukaryota</taxon>
        <taxon>Fungi</taxon>
        <taxon>Dikarya</taxon>
        <taxon>Ascomycota</taxon>
        <taxon>Pezizomycotina</taxon>
        <taxon>Sordariomycetes</taxon>
        <taxon>Hypocreomycetidae</taxon>
        <taxon>Glomerellales</taxon>
        <taxon>Glomerellaceae</taxon>
        <taxon>Colletotrichum</taxon>
        <taxon>Colletotrichum destructivum species complex</taxon>
    </lineage>
</organism>
<reference evidence="3" key="1">
    <citation type="journal article" date="2023" name="bioRxiv">
        <title>Complete genome of the Medicago anthracnose fungus, Colletotrichum destructivum, reveals a mini-chromosome-like region within a core chromosome.</title>
        <authorList>
            <person name="Lapalu N."/>
            <person name="Simon A."/>
            <person name="Lu A."/>
            <person name="Plaumann P.-L."/>
            <person name="Amselem J."/>
            <person name="Pigne S."/>
            <person name="Auger A."/>
            <person name="Koch C."/>
            <person name="Dallery J.-F."/>
            <person name="O'Connell R.J."/>
        </authorList>
    </citation>
    <scope>NUCLEOTIDE SEQUENCE [LARGE SCALE GENOMIC DNA]</scope>
    <source>
        <strain evidence="3">CBS 520.97</strain>
    </source>
</reference>
<feature type="transmembrane region" description="Helical" evidence="1">
    <location>
        <begin position="134"/>
        <end position="157"/>
    </location>
</feature>